<dbReference type="OrthoDB" id="1452at2759"/>
<comment type="function">
    <text evidence="2">Component of the 19S cap proteasome complex which acts as a regulatory subunit of the 26S proteasome, involved in the ATP-dependent degradation of ubiquitinated proteins.</text>
</comment>
<evidence type="ECO:0000256" key="2">
    <source>
        <dbReference type="ARBA" id="ARBA00093435"/>
    </source>
</evidence>
<dbReference type="GO" id="GO:0043161">
    <property type="term" value="P:proteasome-mediated ubiquitin-dependent protein catabolic process"/>
    <property type="evidence" value="ECO:0007669"/>
    <property type="project" value="EnsemblFungi"/>
</dbReference>
<dbReference type="InterPro" id="IPR000717">
    <property type="entry name" value="PCI_dom"/>
</dbReference>
<evidence type="ECO:0000256" key="3">
    <source>
        <dbReference type="ARBA" id="ARBA00093502"/>
    </source>
</evidence>
<dbReference type="GO" id="GO:0008541">
    <property type="term" value="C:proteasome regulatory particle, lid subcomplex"/>
    <property type="evidence" value="ECO:0007669"/>
    <property type="project" value="EnsemblFungi"/>
</dbReference>
<protein>
    <recommendedName>
        <fullName evidence="4">PCI domain-containing protein</fullName>
    </recommendedName>
</protein>
<dbReference type="InterPro" id="IPR019585">
    <property type="entry name" value="Rpn7/CSN1"/>
</dbReference>
<reference evidence="5 6" key="1">
    <citation type="journal article" date="2010" name="Nat. Biotechnol.">
        <title>Genome sequence of the model mushroom Schizophyllum commune.</title>
        <authorList>
            <person name="Ohm R.A."/>
            <person name="de Jong J.F."/>
            <person name="Lugones L.G."/>
            <person name="Aerts A."/>
            <person name="Kothe E."/>
            <person name="Stajich J.E."/>
            <person name="de Vries R.P."/>
            <person name="Record E."/>
            <person name="Levasseur A."/>
            <person name="Baker S.E."/>
            <person name="Bartholomew K.A."/>
            <person name="Coutinho P.M."/>
            <person name="Erdmann S."/>
            <person name="Fowler T.J."/>
            <person name="Gathman A.C."/>
            <person name="Lombard V."/>
            <person name="Henrissat B."/>
            <person name="Knabe N."/>
            <person name="Kuees U."/>
            <person name="Lilly W.W."/>
            <person name="Lindquist E."/>
            <person name="Lucas S."/>
            <person name="Magnuson J.K."/>
            <person name="Piumi F."/>
            <person name="Raudaskoski M."/>
            <person name="Salamov A."/>
            <person name="Schmutz J."/>
            <person name="Schwarze F.W.M.R."/>
            <person name="vanKuyk P.A."/>
            <person name="Horton J.S."/>
            <person name="Grigoriev I.V."/>
            <person name="Woesten H.A.B."/>
        </authorList>
    </citation>
    <scope>NUCLEOTIDE SEQUENCE [LARGE SCALE GENOMIC DNA]</scope>
    <source>
        <strain evidence="6">H4-8 / FGSC 9210</strain>
    </source>
</reference>
<dbReference type="VEuPathDB" id="FungiDB:SCHCODRAFT_02641108"/>
<dbReference type="GO" id="GO:0005634">
    <property type="term" value="C:nucleus"/>
    <property type="evidence" value="ECO:0007669"/>
    <property type="project" value="EnsemblFungi"/>
</dbReference>
<dbReference type="InterPro" id="IPR045135">
    <property type="entry name" value="Rpn7_N"/>
</dbReference>
<dbReference type="Pfam" id="PF10602">
    <property type="entry name" value="RPN7"/>
    <property type="match status" value="1"/>
</dbReference>
<dbReference type="AlphaFoldDB" id="D8QHM5"/>
<keyword evidence="6" id="KW-1185">Reference proteome</keyword>
<dbReference type="STRING" id="578458.D8QHM5"/>
<dbReference type="FunCoup" id="D8QHM5">
    <property type="interactions" value="483"/>
</dbReference>
<dbReference type="InParanoid" id="D8QHM5"/>
<evidence type="ECO:0000313" key="6">
    <source>
        <dbReference type="Proteomes" id="UP000007431"/>
    </source>
</evidence>
<dbReference type="Pfam" id="PF01399">
    <property type="entry name" value="PCI"/>
    <property type="match status" value="1"/>
</dbReference>
<gene>
    <name evidence="5" type="ORF">SCHCODRAFT_86082</name>
</gene>
<dbReference type="PROSITE" id="PS50250">
    <property type="entry name" value="PCI"/>
    <property type="match status" value="1"/>
</dbReference>
<evidence type="ECO:0000259" key="4">
    <source>
        <dbReference type="PROSITE" id="PS50250"/>
    </source>
</evidence>
<dbReference type="OMA" id="RLHCKVD"/>
<feature type="domain" description="PCI" evidence="4">
    <location>
        <begin position="192"/>
        <end position="361"/>
    </location>
</feature>
<dbReference type="GO" id="GO:0005198">
    <property type="term" value="F:structural molecule activity"/>
    <property type="evidence" value="ECO:0007669"/>
    <property type="project" value="EnsemblFungi"/>
</dbReference>
<proteinExistence type="predicted"/>
<dbReference type="RefSeq" id="XP_003027863.1">
    <property type="nucleotide sequence ID" value="XM_003027817.1"/>
</dbReference>
<evidence type="ECO:0000256" key="1">
    <source>
        <dbReference type="ARBA" id="ARBA00022942"/>
    </source>
</evidence>
<dbReference type="SUPFAM" id="SSF48452">
    <property type="entry name" value="TPR-like"/>
    <property type="match status" value="1"/>
</dbReference>
<sequence length="388" mass="43145">MAEDTPLPVPNLKVPQYIYILNQPSLASRHKDTLASLLDAIKEDEMGPFYEMITGLHPAKIPQDTALLKSLQEKNAARLAELDTKLAEAQKTEGETEVADLIKERAYYLTRIGEDKDKVVRALEEALEKTSGAGSKIDLVLTLVRIAFFYGDFGMIEKELKRSDELIQKGGDWDRLNRLKVYRALHLISIRQFSKAAELFIDALSTFTATELLDYKQFVEFTIISGVVSLNRVDLKKKILAAPEIIQLLPELPVLSNLITNLYDCHYDQFFLALAALPDSTLLPSLPLSPHSAYIVRELRIKAYNQLLASYASLSLDALAQAFGVSKGWVETDLARFTSTARIHCTIDSVNGIVSTTRPSVLTSQFEQVIKVGDGVLDGVGRLGRGLY</sequence>
<dbReference type="PANTHER" id="PTHR14145">
    <property type="entry name" value="26S PROTESOME SUBUNIT 6"/>
    <property type="match status" value="1"/>
</dbReference>
<dbReference type="InterPro" id="IPR011990">
    <property type="entry name" value="TPR-like_helical_dom_sf"/>
</dbReference>
<accession>D8QHM5</accession>
<evidence type="ECO:0000313" key="5">
    <source>
        <dbReference type="EMBL" id="EFI92960.1"/>
    </source>
</evidence>
<dbReference type="PANTHER" id="PTHR14145:SF1">
    <property type="entry name" value="26S PROTEASOME NON-ATPASE REGULATORY SUBUNIT 6"/>
    <property type="match status" value="1"/>
</dbReference>
<dbReference type="Gene3D" id="1.25.40.570">
    <property type="match status" value="1"/>
</dbReference>
<keyword evidence="1" id="KW-0647">Proteasome</keyword>
<dbReference type="SMART" id="SM00088">
    <property type="entry name" value="PINT"/>
    <property type="match status" value="1"/>
</dbReference>
<dbReference type="KEGG" id="scm:SCHCO_02641108"/>
<dbReference type="InterPro" id="IPR036390">
    <property type="entry name" value="WH_DNA-bd_sf"/>
</dbReference>
<dbReference type="Proteomes" id="UP000007431">
    <property type="component" value="Unassembled WGS sequence"/>
</dbReference>
<dbReference type="EMBL" id="GL377312">
    <property type="protein sequence ID" value="EFI92960.1"/>
    <property type="molecule type" value="Genomic_DNA"/>
</dbReference>
<dbReference type="SUPFAM" id="SSF46785">
    <property type="entry name" value="Winged helix' DNA-binding domain"/>
    <property type="match status" value="1"/>
</dbReference>
<dbReference type="HOGENOM" id="CLU_031814_0_0_1"/>
<organism evidence="6">
    <name type="scientific">Schizophyllum commune (strain H4-8 / FGSC 9210)</name>
    <name type="common">Split gill fungus</name>
    <dbReference type="NCBI Taxonomy" id="578458"/>
    <lineage>
        <taxon>Eukaryota</taxon>
        <taxon>Fungi</taxon>
        <taxon>Dikarya</taxon>
        <taxon>Basidiomycota</taxon>
        <taxon>Agaricomycotina</taxon>
        <taxon>Agaricomycetes</taxon>
        <taxon>Agaricomycetidae</taxon>
        <taxon>Agaricales</taxon>
        <taxon>Schizophyllaceae</taxon>
        <taxon>Schizophyllum</taxon>
    </lineage>
</organism>
<name>D8QHM5_SCHCM</name>
<dbReference type="FunFam" id="1.25.40.570:FF:000005">
    <property type="entry name" value="26S proteasome regulatory subunit N7"/>
    <property type="match status" value="1"/>
</dbReference>
<dbReference type="GeneID" id="9597606"/>
<dbReference type="eggNOG" id="KOG0687">
    <property type="taxonomic scope" value="Eukaryota"/>
</dbReference>
<comment type="subunit">
    <text evidence="3">The 26S proteasome is composed of a core protease, known as the 20S proteasome, capped at one or both ends by the 19S regulatory complex (RC). The RC is composed of at least 18 different subunits in two subcomplexes, the base and the lid, which form the portions proximal and distal to the 20S proteolytic core, respectively. Component of the lid subcomplex of the 19S RC.</text>
</comment>